<dbReference type="InterPro" id="IPR013525">
    <property type="entry name" value="ABC2_TM"/>
</dbReference>
<evidence type="ECO:0000313" key="8">
    <source>
        <dbReference type="EMBL" id="EFO88177.1"/>
    </source>
</evidence>
<evidence type="ECO:0000256" key="4">
    <source>
        <dbReference type="ARBA" id="ARBA00022989"/>
    </source>
</evidence>
<dbReference type="InParanoid" id="E3N6P7"/>
<evidence type="ECO:0000259" key="7">
    <source>
        <dbReference type="Pfam" id="PF01061"/>
    </source>
</evidence>
<dbReference type="eggNOG" id="KOG0061">
    <property type="taxonomic scope" value="Eukaryota"/>
</dbReference>
<dbReference type="AlphaFoldDB" id="E3N6P7"/>
<comment type="subcellular location">
    <subcellularLocation>
        <location evidence="1">Membrane</location>
        <topology evidence="1">Multi-pass membrane protein</topology>
    </subcellularLocation>
</comment>
<dbReference type="EMBL" id="DS268541">
    <property type="protein sequence ID" value="EFO88177.1"/>
    <property type="molecule type" value="Genomic_DNA"/>
</dbReference>
<keyword evidence="4 6" id="KW-1133">Transmembrane helix</keyword>
<organism evidence="9">
    <name type="scientific">Caenorhabditis remanei</name>
    <name type="common">Caenorhabditis vulgaris</name>
    <dbReference type="NCBI Taxonomy" id="31234"/>
    <lineage>
        <taxon>Eukaryota</taxon>
        <taxon>Metazoa</taxon>
        <taxon>Ecdysozoa</taxon>
        <taxon>Nematoda</taxon>
        <taxon>Chromadorea</taxon>
        <taxon>Rhabditida</taxon>
        <taxon>Rhabditina</taxon>
        <taxon>Rhabditomorpha</taxon>
        <taxon>Rhabditoidea</taxon>
        <taxon>Rhabditidae</taxon>
        <taxon>Peloderinae</taxon>
        <taxon>Caenorhabditis</taxon>
    </lineage>
</organism>
<protein>
    <recommendedName>
        <fullName evidence="7">ABC-2 type transporter transmembrane domain-containing protein</fullName>
    </recommendedName>
</protein>
<evidence type="ECO:0000256" key="2">
    <source>
        <dbReference type="ARBA" id="ARBA00022448"/>
    </source>
</evidence>
<keyword evidence="2" id="KW-0813">Transport</keyword>
<keyword evidence="9" id="KW-1185">Reference proteome</keyword>
<dbReference type="Proteomes" id="UP000008281">
    <property type="component" value="Unassembled WGS sequence"/>
</dbReference>
<dbReference type="GO" id="GO:0005886">
    <property type="term" value="C:plasma membrane"/>
    <property type="evidence" value="ECO:0007669"/>
    <property type="project" value="TreeGrafter"/>
</dbReference>
<feature type="transmembrane region" description="Helical" evidence="6">
    <location>
        <begin position="157"/>
        <end position="177"/>
    </location>
</feature>
<proteinExistence type="predicted"/>
<evidence type="ECO:0000256" key="6">
    <source>
        <dbReference type="SAM" id="Phobius"/>
    </source>
</evidence>
<dbReference type="GO" id="GO:0140359">
    <property type="term" value="F:ABC-type transporter activity"/>
    <property type="evidence" value="ECO:0007669"/>
    <property type="project" value="InterPro"/>
</dbReference>
<evidence type="ECO:0000256" key="1">
    <source>
        <dbReference type="ARBA" id="ARBA00004141"/>
    </source>
</evidence>
<evidence type="ECO:0000313" key="9">
    <source>
        <dbReference type="Proteomes" id="UP000008281"/>
    </source>
</evidence>
<keyword evidence="5 6" id="KW-0472">Membrane</keyword>
<sequence length="183" mass="20689">MIGLEMKWTVKANGNEIRQSISLISGFAQQQEIFVPTLTVDDYLMIQICVLASVLVEQSATSCGLFLACLFETTSVAIAFAVPASGLFALLSGLYGNTSNFPVYIRWMQWTSWFRYGFEGLVVNQWSRVDNSSYTNFYRDVILDQVSFKHDNYQLDVIGLSSIVVFFYLAGFIALLVRIRLSR</sequence>
<evidence type="ECO:0000256" key="5">
    <source>
        <dbReference type="ARBA" id="ARBA00023136"/>
    </source>
</evidence>
<dbReference type="STRING" id="31234.E3N6P7"/>
<dbReference type="HOGENOM" id="CLU_1476486_0_0_1"/>
<dbReference type="Pfam" id="PF01061">
    <property type="entry name" value="ABC2_membrane"/>
    <property type="match status" value="1"/>
</dbReference>
<name>E3N6P7_CAERE</name>
<keyword evidence="3 6" id="KW-0812">Transmembrane</keyword>
<gene>
    <name evidence="8" type="ORF">CRE_06940</name>
</gene>
<dbReference type="OrthoDB" id="66620at2759"/>
<accession>E3N6P7</accession>
<reference evidence="8" key="1">
    <citation type="submission" date="2007-07" db="EMBL/GenBank/DDBJ databases">
        <title>PCAP assembly of the Caenorhabditis remanei genome.</title>
        <authorList>
            <consortium name="The Caenorhabditis remanei Sequencing Consortium"/>
            <person name="Wilson R.K."/>
        </authorList>
    </citation>
    <scope>NUCLEOTIDE SEQUENCE [LARGE SCALE GENOMIC DNA]</scope>
    <source>
        <strain evidence="8">PB4641</strain>
    </source>
</reference>
<dbReference type="PANTHER" id="PTHR48041:SF31">
    <property type="entry name" value="ABC TRANSPORTER ATP-BINDING PROTEIN_PERMEASE WHT-3"/>
    <property type="match status" value="1"/>
</dbReference>
<feature type="transmembrane region" description="Helical" evidence="6">
    <location>
        <begin position="76"/>
        <end position="95"/>
    </location>
</feature>
<dbReference type="PANTHER" id="PTHR48041">
    <property type="entry name" value="ABC TRANSPORTER G FAMILY MEMBER 28"/>
    <property type="match status" value="1"/>
</dbReference>
<dbReference type="OMA" id="FWIDIIC"/>
<feature type="domain" description="ABC-2 type transporter transmembrane" evidence="7">
    <location>
        <begin position="48"/>
        <end position="126"/>
    </location>
</feature>
<dbReference type="InterPro" id="IPR050352">
    <property type="entry name" value="ABCG_transporters"/>
</dbReference>
<evidence type="ECO:0000256" key="3">
    <source>
        <dbReference type="ARBA" id="ARBA00022692"/>
    </source>
</evidence>